<sequence>MASKETASKTTPEQEYAMAELKANAPLLFGVQPEVIDGALYNNRKQTFSVSEMKKLIDTFLEKKVK</sequence>
<dbReference type="OrthoDB" id="2660541at2"/>
<accession>A0A1H8U6P5</accession>
<organism evidence="2 3">
    <name type="scientific">Propionispora vibrioides</name>
    <dbReference type="NCBI Taxonomy" id="112903"/>
    <lineage>
        <taxon>Bacteria</taxon>
        <taxon>Bacillati</taxon>
        <taxon>Bacillota</taxon>
        <taxon>Negativicutes</taxon>
        <taxon>Selenomonadales</taxon>
        <taxon>Sporomusaceae</taxon>
        <taxon>Propionispora</taxon>
    </lineage>
</organism>
<proteinExistence type="predicted"/>
<keyword evidence="3" id="KW-1185">Reference proteome</keyword>
<name>A0A1H8U6P5_9FIRM</name>
<feature type="domain" description="YqzN/YkzM" evidence="1">
    <location>
        <begin position="13"/>
        <end position="64"/>
    </location>
</feature>
<dbReference type="InterPro" id="IPR058869">
    <property type="entry name" value="YqzN_YkzM"/>
</dbReference>
<gene>
    <name evidence="2" type="ORF">SAMN04490178_10841</name>
</gene>
<dbReference type="EMBL" id="FODY01000008">
    <property type="protein sequence ID" value="SEO98514.1"/>
    <property type="molecule type" value="Genomic_DNA"/>
</dbReference>
<evidence type="ECO:0000259" key="1">
    <source>
        <dbReference type="Pfam" id="PF26160"/>
    </source>
</evidence>
<dbReference type="RefSeq" id="WP_091745687.1">
    <property type="nucleotide sequence ID" value="NZ_FODY01000008.1"/>
</dbReference>
<protein>
    <recommendedName>
        <fullName evidence="1">YqzN/YkzM domain-containing protein</fullName>
    </recommendedName>
</protein>
<evidence type="ECO:0000313" key="3">
    <source>
        <dbReference type="Proteomes" id="UP000198847"/>
    </source>
</evidence>
<dbReference type="Pfam" id="PF26160">
    <property type="entry name" value="YqzN_YkzM"/>
    <property type="match status" value="1"/>
</dbReference>
<dbReference type="Proteomes" id="UP000198847">
    <property type="component" value="Unassembled WGS sequence"/>
</dbReference>
<reference evidence="2 3" key="1">
    <citation type="submission" date="2016-10" db="EMBL/GenBank/DDBJ databases">
        <authorList>
            <person name="de Groot N.N."/>
        </authorList>
    </citation>
    <scope>NUCLEOTIDE SEQUENCE [LARGE SCALE GENOMIC DNA]</scope>
    <source>
        <strain evidence="2 3">DSM 13305</strain>
    </source>
</reference>
<dbReference type="AlphaFoldDB" id="A0A1H8U6P5"/>
<dbReference type="STRING" id="112903.SAMN04490178_10841"/>
<evidence type="ECO:0000313" key="2">
    <source>
        <dbReference type="EMBL" id="SEO98514.1"/>
    </source>
</evidence>